<protein>
    <submittedName>
        <fullName evidence="2">Endonuclease/exonuclease/phosphatase family metal-dependent hydrolase</fullName>
    </submittedName>
</protein>
<dbReference type="GO" id="GO:0004519">
    <property type="term" value="F:endonuclease activity"/>
    <property type="evidence" value="ECO:0007669"/>
    <property type="project" value="UniProtKB-KW"/>
</dbReference>
<name>A0A7W8EGN6_9ACTN</name>
<keyword evidence="2" id="KW-0378">Hydrolase</keyword>
<dbReference type="InterPro" id="IPR036691">
    <property type="entry name" value="Endo/exonu/phosph_ase_sf"/>
</dbReference>
<dbReference type="SUPFAM" id="SSF56219">
    <property type="entry name" value="DNase I-like"/>
    <property type="match status" value="1"/>
</dbReference>
<sequence>MIGHALVAAGLAISPAVALRPEISVMTWNVCAGTNASCSLYRRTAPEIARAVGTQAGRGTDVLFLQEFCTGADAALEGWLENATGRAWTVRSWGLLSRHGTPYACHPDLLGRPRGTQSVTVAVAGPATFQTHALSSPPWSVRRAALCADLPRQRVRACTGHLSVGLPYDDRGPGAPYRTKQVRELFALTTPGRTPVFGGDLNLRPDSRALAPVYARYRECDPRRRPTMRAKKLDYLFTTRVLGCRVDTRTTVSDHQPLHLRAAL</sequence>
<dbReference type="Gene3D" id="3.60.10.10">
    <property type="entry name" value="Endonuclease/exonuclease/phosphatase"/>
    <property type="match status" value="1"/>
</dbReference>
<evidence type="ECO:0000313" key="3">
    <source>
        <dbReference type="Proteomes" id="UP000568380"/>
    </source>
</evidence>
<dbReference type="Pfam" id="PF03372">
    <property type="entry name" value="Exo_endo_phos"/>
    <property type="match status" value="1"/>
</dbReference>
<dbReference type="AlphaFoldDB" id="A0A7W8EGN6"/>
<reference evidence="2 3" key="1">
    <citation type="submission" date="2020-08" db="EMBL/GenBank/DDBJ databases">
        <title>Genomic Encyclopedia of Type Strains, Phase IV (KMG-IV): sequencing the most valuable type-strain genomes for metagenomic binning, comparative biology and taxonomic classification.</title>
        <authorList>
            <person name="Goeker M."/>
        </authorList>
    </citation>
    <scope>NUCLEOTIDE SEQUENCE [LARGE SCALE GENOMIC DNA]</scope>
    <source>
        <strain evidence="2 3">DSM 45385</strain>
    </source>
</reference>
<dbReference type="RefSeq" id="WP_184961865.1">
    <property type="nucleotide sequence ID" value="NZ_JACHIN010000004.1"/>
</dbReference>
<evidence type="ECO:0000313" key="2">
    <source>
        <dbReference type="EMBL" id="MBB5077727.1"/>
    </source>
</evidence>
<gene>
    <name evidence="2" type="ORF">HNR40_003202</name>
</gene>
<evidence type="ECO:0000259" key="1">
    <source>
        <dbReference type="Pfam" id="PF03372"/>
    </source>
</evidence>
<keyword evidence="2" id="KW-0540">Nuclease</keyword>
<feature type="domain" description="Endonuclease/exonuclease/phosphatase" evidence="1">
    <location>
        <begin position="26"/>
        <end position="255"/>
    </location>
</feature>
<dbReference type="GO" id="GO:0004527">
    <property type="term" value="F:exonuclease activity"/>
    <property type="evidence" value="ECO:0007669"/>
    <property type="project" value="UniProtKB-KW"/>
</dbReference>
<organism evidence="2 3">
    <name type="scientific">Nonomuraea endophytica</name>
    <dbReference type="NCBI Taxonomy" id="714136"/>
    <lineage>
        <taxon>Bacteria</taxon>
        <taxon>Bacillati</taxon>
        <taxon>Actinomycetota</taxon>
        <taxon>Actinomycetes</taxon>
        <taxon>Streptosporangiales</taxon>
        <taxon>Streptosporangiaceae</taxon>
        <taxon>Nonomuraea</taxon>
    </lineage>
</organism>
<dbReference type="Proteomes" id="UP000568380">
    <property type="component" value="Unassembled WGS sequence"/>
</dbReference>
<dbReference type="EMBL" id="JACHIN010000004">
    <property type="protein sequence ID" value="MBB5077727.1"/>
    <property type="molecule type" value="Genomic_DNA"/>
</dbReference>
<accession>A0A7W8EGN6</accession>
<proteinExistence type="predicted"/>
<keyword evidence="3" id="KW-1185">Reference proteome</keyword>
<keyword evidence="2" id="KW-0269">Exonuclease</keyword>
<keyword evidence="2" id="KW-0255">Endonuclease</keyword>
<dbReference type="InterPro" id="IPR005135">
    <property type="entry name" value="Endo/exonuclease/phosphatase"/>
</dbReference>
<comment type="caution">
    <text evidence="2">The sequence shown here is derived from an EMBL/GenBank/DDBJ whole genome shotgun (WGS) entry which is preliminary data.</text>
</comment>